<feature type="domain" description="GPI inositol-deacylase PGAP1-like alpha/beta" evidence="8">
    <location>
        <begin position="3"/>
        <end position="224"/>
    </location>
</feature>
<reference evidence="10" key="2">
    <citation type="submission" date="2020-12" db="EMBL/GenBank/DDBJ databases">
        <authorList>
            <person name="Kanost M."/>
        </authorList>
    </citation>
    <scope>NUCLEOTIDE SEQUENCE</scope>
</reference>
<sequence>MWFDGVPVLFLPGNSGSHMQARSLASVALRMSISRETDYHFDFFTISFNEEVSALYGGVLGKQTKFAAASINAILDLYKENQYRKSVPTSVILIGHSMGGVIAKRLLAWPGTINKTNIAIALAAPLEAPVVNFDFKINDFYMDMDQEWNDNVRLKEEVKEDKMLLSFGGGPRDVLVPSGLTTDKDSYINALTTSIPGVWVSPDHVGIVWCKQLVMAINRFLFSIVNPSTEQVYENMDFVKSKAKMYFESNRSMSLNPRTAHANATMTPDAFWYEDNRRVYQILRPEIDKMTYLMIRLVQFPQNRFVAVETVNTSDRDWVFGCNAKDVFNTHRYCESATSLSELSRWTGSVSSFGKRKLATINLHSLSKMYPDWTHVVVKVSPTRKPVILNVDINDYTSRQITVDLSSPLNLGELVVIRQTEPESLYYEIILNGFKSIQQAYLLHIKPTPDCKASQYHVSAELHVPWAKNNEAYHYFTHVKKSPMKLRLFRSKDNSQFNGAIDEPAKVTILLDPLCTFSVRISVAWYHRLAQIARHYTPILIPYMGGILLLALRNTYINIRKHGVALPVHIALTSRVIHPHFCVSVITVATMALGKLEPWAPFFVTAGWMNREIHVLFVETISVLLIYMAALGILYVAAAVIQIMLMFSSQVTHKFFFRIVSAGAVGFAERIASGLQKVPLVVSITLMMGATLSCGGASLVAGAAFYAFMLSKMYEEYLEDYVYNKIVKFASRMCCLLVRSRRSPREDNKASGTNTTSEDKPTLEDNPDSVTDPTSDTLSKGEDETKAIQRADGNDNGGGDNSDNIRTDCDNDRNVASENDEELKEQLNSLNYHMLLFLLWLMVTIINLPALITWARNFNENPLLKFDTSGLTGMLMSVCTVCLFQMRPPKKNLYFYNLVIHMLLIMAMIVFILGPTALYVVSQVITLIFTLIASQQMLDKTVDGVFIDTYFTDNRPQVTYTDLPINDNELEINADNENRDDVAEPSAGSSTAASSTGASSSTTSCSTETSASASSPGPSSSSASSPSAESTSAASSNPSPSTSNDRASNPALDECDENSIMYKIKMLKEKLSFLEHT</sequence>
<dbReference type="Pfam" id="PF25140">
    <property type="entry name" value="PGAP1_TMD"/>
    <property type="match status" value="1"/>
</dbReference>
<dbReference type="Pfam" id="PF07819">
    <property type="entry name" value="PGAP1"/>
    <property type="match status" value="1"/>
</dbReference>
<organism evidence="10 11">
    <name type="scientific">Manduca sexta</name>
    <name type="common">Tobacco hawkmoth</name>
    <name type="synonym">Tobacco hornworm</name>
    <dbReference type="NCBI Taxonomy" id="7130"/>
    <lineage>
        <taxon>Eukaryota</taxon>
        <taxon>Metazoa</taxon>
        <taxon>Ecdysozoa</taxon>
        <taxon>Arthropoda</taxon>
        <taxon>Hexapoda</taxon>
        <taxon>Insecta</taxon>
        <taxon>Pterygota</taxon>
        <taxon>Neoptera</taxon>
        <taxon>Endopterygota</taxon>
        <taxon>Lepidoptera</taxon>
        <taxon>Glossata</taxon>
        <taxon>Ditrysia</taxon>
        <taxon>Bombycoidea</taxon>
        <taxon>Sphingidae</taxon>
        <taxon>Sphinginae</taxon>
        <taxon>Sphingini</taxon>
        <taxon>Manduca</taxon>
    </lineage>
</organism>
<feature type="transmembrane region" description="Helical" evidence="7">
    <location>
        <begin position="893"/>
        <end position="911"/>
    </location>
</feature>
<feature type="region of interest" description="Disordered" evidence="6">
    <location>
        <begin position="745"/>
        <end position="817"/>
    </location>
</feature>
<dbReference type="GO" id="GO:0050185">
    <property type="term" value="F:phosphatidylinositol deacylase activity"/>
    <property type="evidence" value="ECO:0007669"/>
    <property type="project" value="TreeGrafter"/>
</dbReference>
<evidence type="ECO:0000256" key="6">
    <source>
        <dbReference type="SAM" id="MobiDB-lite"/>
    </source>
</evidence>
<feature type="region of interest" description="Disordered" evidence="6">
    <location>
        <begin position="975"/>
        <end position="1057"/>
    </location>
</feature>
<evidence type="ECO:0000256" key="2">
    <source>
        <dbReference type="ARBA" id="ARBA00022692"/>
    </source>
</evidence>
<feature type="transmembrane region" description="Helical" evidence="7">
    <location>
        <begin position="613"/>
        <end position="643"/>
    </location>
</feature>
<proteinExistence type="predicted"/>
<feature type="compositionally biased region" description="Basic and acidic residues" evidence="6">
    <location>
        <begin position="803"/>
        <end position="815"/>
    </location>
</feature>
<dbReference type="GO" id="GO:0006888">
    <property type="term" value="P:endoplasmic reticulum to Golgi vesicle-mediated transport"/>
    <property type="evidence" value="ECO:0007669"/>
    <property type="project" value="TreeGrafter"/>
</dbReference>
<feature type="transmembrane region" description="Helical" evidence="7">
    <location>
        <begin position="834"/>
        <end position="856"/>
    </location>
</feature>
<dbReference type="AlphaFoldDB" id="A0A921YTS5"/>
<keyword evidence="11" id="KW-1185">Reference proteome</keyword>
<evidence type="ECO:0000313" key="10">
    <source>
        <dbReference type="EMBL" id="KAG6445358.1"/>
    </source>
</evidence>
<keyword evidence="4 7" id="KW-1133">Transmembrane helix</keyword>
<evidence type="ECO:0000259" key="9">
    <source>
        <dbReference type="Pfam" id="PF25140"/>
    </source>
</evidence>
<protein>
    <recommendedName>
        <fullName evidence="12">GPI inositol-deacylase</fullName>
    </recommendedName>
</protein>
<keyword evidence="2 7" id="KW-0812">Transmembrane</keyword>
<dbReference type="PANTHER" id="PTHR15495">
    <property type="entry name" value="NEGATIVE REGULATOR OF VESICLE FORMATION-RELATED"/>
    <property type="match status" value="1"/>
</dbReference>
<feature type="domain" description="GPI inositol-deacylase transmembrane" evidence="9">
    <location>
        <begin position="820"/>
        <end position="932"/>
    </location>
</feature>
<accession>A0A921YTS5</accession>
<dbReference type="Pfam" id="PF24660">
    <property type="entry name" value="PGAP1_3rd"/>
    <property type="match status" value="1"/>
</dbReference>
<comment type="subcellular location">
    <subcellularLocation>
        <location evidence="1">Endomembrane system</location>
    </subcellularLocation>
</comment>
<dbReference type="PANTHER" id="PTHR15495:SF7">
    <property type="entry name" value="GPI INOSITOL-DEACYLASE"/>
    <property type="match status" value="1"/>
</dbReference>
<dbReference type="GO" id="GO:0005783">
    <property type="term" value="C:endoplasmic reticulum"/>
    <property type="evidence" value="ECO:0007669"/>
    <property type="project" value="TreeGrafter"/>
</dbReference>
<dbReference type="EMBL" id="JH668319">
    <property type="protein sequence ID" value="KAG6445358.1"/>
    <property type="molecule type" value="Genomic_DNA"/>
</dbReference>
<evidence type="ECO:0008006" key="12">
    <source>
        <dbReference type="Google" id="ProtNLM"/>
    </source>
</evidence>
<feature type="transmembrane region" description="Helical" evidence="7">
    <location>
        <begin position="536"/>
        <end position="556"/>
    </location>
</feature>
<feature type="compositionally biased region" description="Low complexity" evidence="6">
    <location>
        <begin position="984"/>
        <end position="1043"/>
    </location>
</feature>
<gene>
    <name evidence="10" type="ORF">O3G_MSEX003858</name>
</gene>
<feature type="compositionally biased region" description="Basic and acidic residues" evidence="6">
    <location>
        <begin position="779"/>
        <end position="793"/>
    </location>
</feature>
<keyword evidence="5 7" id="KW-0472">Membrane</keyword>
<evidence type="ECO:0000256" key="7">
    <source>
        <dbReference type="SAM" id="Phobius"/>
    </source>
</evidence>
<dbReference type="Proteomes" id="UP000791440">
    <property type="component" value="Unassembled WGS sequence"/>
</dbReference>
<evidence type="ECO:0000256" key="1">
    <source>
        <dbReference type="ARBA" id="ARBA00004308"/>
    </source>
</evidence>
<keyword evidence="3" id="KW-0378">Hydrolase</keyword>
<feature type="transmembrane region" description="Helical" evidence="7">
    <location>
        <begin position="868"/>
        <end position="886"/>
    </location>
</feature>
<dbReference type="InterPro" id="IPR039529">
    <property type="entry name" value="PGAP1/BST1"/>
</dbReference>
<feature type="compositionally biased region" description="Polar residues" evidence="6">
    <location>
        <begin position="768"/>
        <end position="778"/>
    </location>
</feature>
<feature type="transmembrane region" description="Helical" evidence="7">
    <location>
        <begin position="684"/>
        <end position="708"/>
    </location>
</feature>
<comment type="caution">
    <text evidence="10">The sequence shown here is derived from an EMBL/GenBank/DDBJ whole genome shotgun (WGS) entry which is preliminary data.</text>
</comment>
<evidence type="ECO:0000259" key="8">
    <source>
        <dbReference type="Pfam" id="PF07819"/>
    </source>
</evidence>
<dbReference type="InterPro" id="IPR012908">
    <property type="entry name" value="PGAP1-ab_dom-like"/>
</dbReference>
<dbReference type="GO" id="GO:0006505">
    <property type="term" value="P:GPI anchor metabolic process"/>
    <property type="evidence" value="ECO:0007669"/>
    <property type="project" value="TreeGrafter"/>
</dbReference>
<evidence type="ECO:0000256" key="3">
    <source>
        <dbReference type="ARBA" id="ARBA00022801"/>
    </source>
</evidence>
<evidence type="ECO:0000256" key="4">
    <source>
        <dbReference type="ARBA" id="ARBA00022989"/>
    </source>
</evidence>
<name>A0A921YTS5_MANSE</name>
<evidence type="ECO:0000256" key="5">
    <source>
        <dbReference type="ARBA" id="ARBA00023136"/>
    </source>
</evidence>
<reference evidence="10" key="1">
    <citation type="journal article" date="2016" name="Insect Biochem. Mol. Biol.">
        <title>Multifaceted biological insights from a draft genome sequence of the tobacco hornworm moth, Manduca sexta.</title>
        <authorList>
            <person name="Kanost M.R."/>
            <person name="Arrese E.L."/>
            <person name="Cao X."/>
            <person name="Chen Y.R."/>
            <person name="Chellapilla S."/>
            <person name="Goldsmith M.R."/>
            <person name="Grosse-Wilde E."/>
            <person name="Heckel D.G."/>
            <person name="Herndon N."/>
            <person name="Jiang H."/>
            <person name="Papanicolaou A."/>
            <person name="Qu J."/>
            <person name="Soulages J.L."/>
            <person name="Vogel H."/>
            <person name="Walters J."/>
            <person name="Waterhouse R.M."/>
            <person name="Ahn S.J."/>
            <person name="Almeida F.C."/>
            <person name="An C."/>
            <person name="Aqrawi P."/>
            <person name="Bretschneider A."/>
            <person name="Bryant W.B."/>
            <person name="Bucks S."/>
            <person name="Chao H."/>
            <person name="Chevignon G."/>
            <person name="Christen J.M."/>
            <person name="Clarke D.F."/>
            <person name="Dittmer N.T."/>
            <person name="Ferguson L.C.F."/>
            <person name="Garavelou S."/>
            <person name="Gordon K.H.J."/>
            <person name="Gunaratna R.T."/>
            <person name="Han Y."/>
            <person name="Hauser F."/>
            <person name="He Y."/>
            <person name="Heidel-Fischer H."/>
            <person name="Hirsh A."/>
            <person name="Hu Y."/>
            <person name="Jiang H."/>
            <person name="Kalra D."/>
            <person name="Klinner C."/>
            <person name="Konig C."/>
            <person name="Kovar C."/>
            <person name="Kroll A.R."/>
            <person name="Kuwar S.S."/>
            <person name="Lee S.L."/>
            <person name="Lehman R."/>
            <person name="Li K."/>
            <person name="Li Z."/>
            <person name="Liang H."/>
            <person name="Lovelace S."/>
            <person name="Lu Z."/>
            <person name="Mansfield J.H."/>
            <person name="McCulloch K.J."/>
            <person name="Mathew T."/>
            <person name="Morton B."/>
            <person name="Muzny D.M."/>
            <person name="Neunemann D."/>
            <person name="Ongeri F."/>
            <person name="Pauchet Y."/>
            <person name="Pu L.L."/>
            <person name="Pyrousis I."/>
            <person name="Rao X.J."/>
            <person name="Redding A."/>
            <person name="Roesel C."/>
            <person name="Sanchez-Gracia A."/>
            <person name="Schaack S."/>
            <person name="Shukla A."/>
            <person name="Tetreau G."/>
            <person name="Wang Y."/>
            <person name="Xiong G.H."/>
            <person name="Traut W."/>
            <person name="Walsh T.K."/>
            <person name="Worley K.C."/>
            <person name="Wu D."/>
            <person name="Wu W."/>
            <person name="Wu Y.Q."/>
            <person name="Zhang X."/>
            <person name="Zou Z."/>
            <person name="Zucker H."/>
            <person name="Briscoe A.D."/>
            <person name="Burmester T."/>
            <person name="Clem R.J."/>
            <person name="Feyereisen R."/>
            <person name="Grimmelikhuijzen C.J.P."/>
            <person name="Hamodrakas S.J."/>
            <person name="Hansson B.S."/>
            <person name="Huguet E."/>
            <person name="Jermiin L.S."/>
            <person name="Lan Q."/>
            <person name="Lehman H.K."/>
            <person name="Lorenzen M."/>
            <person name="Merzendorfer H."/>
            <person name="Michalopoulos I."/>
            <person name="Morton D.B."/>
            <person name="Muthukrishnan S."/>
            <person name="Oakeshott J.G."/>
            <person name="Palmer W."/>
            <person name="Park Y."/>
            <person name="Passarelli A.L."/>
            <person name="Rozas J."/>
            <person name="Schwartz L.M."/>
            <person name="Smith W."/>
            <person name="Southgate A."/>
            <person name="Vilcinskas A."/>
            <person name="Vogt R."/>
            <person name="Wang P."/>
            <person name="Werren J."/>
            <person name="Yu X.Q."/>
            <person name="Zhou J.J."/>
            <person name="Brown S.J."/>
            <person name="Scherer S.E."/>
            <person name="Richards S."/>
            <person name="Blissard G.W."/>
        </authorList>
    </citation>
    <scope>NUCLEOTIDE SEQUENCE</scope>
</reference>
<dbReference type="GO" id="GO:0016020">
    <property type="term" value="C:membrane"/>
    <property type="evidence" value="ECO:0007669"/>
    <property type="project" value="GOC"/>
</dbReference>
<dbReference type="InterPro" id="IPR056824">
    <property type="entry name" value="PGAP1_TMD"/>
</dbReference>
<evidence type="ECO:0000313" key="11">
    <source>
        <dbReference type="Proteomes" id="UP000791440"/>
    </source>
</evidence>